<dbReference type="InterPro" id="IPR031359">
    <property type="entry name" value="NACHT_N"/>
</dbReference>
<keyword evidence="1" id="KW-0677">Repeat</keyword>
<evidence type="ECO:0000256" key="1">
    <source>
        <dbReference type="ARBA" id="ARBA00022737"/>
    </source>
</evidence>
<dbReference type="SUPFAM" id="SSF52540">
    <property type="entry name" value="P-loop containing nucleoside triphosphate hydrolases"/>
    <property type="match status" value="1"/>
</dbReference>
<evidence type="ECO:0000313" key="5">
    <source>
        <dbReference type="EMBL" id="OSS48703.1"/>
    </source>
</evidence>
<feature type="domain" description="NWD NACHT-NTPase N-terminal" evidence="3">
    <location>
        <begin position="49"/>
        <end position="209"/>
    </location>
</feature>
<evidence type="ECO:0008006" key="7">
    <source>
        <dbReference type="Google" id="ProtNLM"/>
    </source>
</evidence>
<protein>
    <recommendedName>
        <fullName evidence="7">NACHT domain-containing protein</fullName>
    </recommendedName>
</protein>
<sequence length="1523" mass="174867">MSTRCDTVPPIPRRRDLWREATNRLSDEDRKILKTRDLEGTNVAQAVLETTKMQKSICEGKQWSFTFKGKQVFVRDVLESIISWVERFKQVVDSIVSMDVSGHAALPWACLKFCLEIAGKDVHRYSIMLVGVQFVAREIHFYTRFEGTYLTRPSKFADQLGDTLVETYENLLGFLAKAYKYYSKRTIARVISAPFSEDGVTDMMTSVDKFRSLIEQNARLMDRETSDHERQEIVKAIKAWGEPLEIFGTQVAEIDRRTEETHLLTKEILSVVKPLSAEDPLITIRNSLKLPPELEINREYREKAQKICQGTATWILRRPEFESWSRGDKAVLTIRGSPGCGKSFLSTMVIKHLHDCKEERMAIGHYYFHDNEAKRSVNNALCAMVYQIASQNVQFAQRAARMCRQLEKSLAATLSSTWYDFFHETPDFNAEAHTCLIFDGIDEAAQEDIKELVKQLTDSLASSTNIKVLLIGRPETQAITSALDCFSAGNIDVSSTLNSHDISLFVDHSYKKYLSHHKVKGLRKTVTNSLREKSNGMFLWVDLVCQELAKIKMITVLKQHLDAMPTGLFELYRNIFQRMAGMVPNQNHAAQLQELFCCLSQSTEPPSVSILNQIIRYATSDPEFYVESVIEKYCASLLVCEETGELLFQSKITSESREKDDRSSVGTICDSDGSASEEEDDSESDFLDEDAADREVEARQRETKVKVRHASVSDFLDNKELQTSSILLNRVDAAFHMVELSLGIILEGASPEPTISESLWLYAMNNFLNQLRFLETGVISPQRIEFLIEKLWKIFNSELLARFISRHHATEEGYPLHDSFAFGFNTDLENINRQAIQKWIKKAHDSSIHMKPATRQWVENMIQSPLQLLVPLTKTCIHEWLCSDETPFILYWRYRFAWLCLVSTDLIPQCKPFSWYDRKWPLFGSSDTFNALADIIKLERSVDVYCRIGKTAAFNGKGDVAEMEWNKAIEIAKATGQEQRLKDLYYQFIRSLTQIRLMRCEPVVLQLAEQYLRMDPSNARIQACLALARSEHLSDKQGAIEGLRTALALDPRDHSILMVLIDVLWNQDDTKGILELFENEDNDITSIRIRACADQDYFQDVLFLAARDVGKIKYLVECYETAISQPWTEPPIGKDYDPQEESFWGTYGEAFGKFNMHKYYSAGTALLMCRLAVLHHRYLGDSRAALTLWTTTFLERSEIFGLGKMSSQYYMYTIPMFMDMFAQLLYDEALRSDGLVDAGSLKSLERLRNRHDWFREQYTPITNERNLNLFLAKLYCRTGQDAKAKELLREQFERGIELLNDHVDWNDFAGYHVLSRILFDRSQETNAAIAQSLRRYIRYQPEDADTDGSQASDSIASPSGIEPETAVDTRVLHEVADEDNDCEEFKDGDEDDDSEEAEDGDEDDDYEEFENGIVEEPRFRCSMLHDCLDRQAATTKAPFFVCMICVETQFCERCYSRHKCGVGNDTSTSPDQQCEEETKRIWVCSPTHEHIKVPLDGWTLNDDVMTIEGKKIPVREWLETLHL</sequence>
<organism evidence="5 6">
    <name type="scientific">Epicoccum nigrum</name>
    <name type="common">Soil fungus</name>
    <name type="synonym">Epicoccum purpurascens</name>
    <dbReference type="NCBI Taxonomy" id="105696"/>
    <lineage>
        <taxon>Eukaryota</taxon>
        <taxon>Fungi</taxon>
        <taxon>Dikarya</taxon>
        <taxon>Ascomycota</taxon>
        <taxon>Pezizomycotina</taxon>
        <taxon>Dothideomycetes</taxon>
        <taxon>Pleosporomycetidae</taxon>
        <taxon>Pleosporales</taxon>
        <taxon>Pleosporineae</taxon>
        <taxon>Didymellaceae</taxon>
        <taxon>Epicoccum</taxon>
    </lineage>
</organism>
<accession>A0A1Y2LY26</accession>
<feature type="region of interest" description="Disordered" evidence="2">
    <location>
        <begin position="1378"/>
        <end position="1406"/>
    </location>
</feature>
<evidence type="ECO:0000313" key="6">
    <source>
        <dbReference type="Proteomes" id="UP000193240"/>
    </source>
</evidence>
<feature type="region of interest" description="Disordered" evidence="2">
    <location>
        <begin position="1342"/>
        <end position="1366"/>
    </location>
</feature>
<dbReference type="InterPro" id="IPR011990">
    <property type="entry name" value="TPR-like_helical_dom_sf"/>
</dbReference>
<dbReference type="EMBL" id="KZ107845">
    <property type="protein sequence ID" value="OSS48703.1"/>
    <property type="molecule type" value="Genomic_DNA"/>
</dbReference>
<evidence type="ECO:0000256" key="2">
    <source>
        <dbReference type="SAM" id="MobiDB-lite"/>
    </source>
</evidence>
<dbReference type="Pfam" id="PF17100">
    <property type="entry name" value="NACHT_N"/>
    <property type="match status" value="1"/>
</dbReference>
<dbReference type="InterPro" id="IPR056884">
    <property type="entry name" value="NPHP3-like_N"/>
</dbReference>
<dbReference type="STRING" id="105696.A0A1Y2LY26"/>
<feature type="compositionally biased region" description="Polar residues" evidence="2">
    <location>
        <begin position="1347"/>
        <end position="1357"/>
    </location>
</feature>
<feature type="compositionally biased region" description="Acidic residues" evidence="2">
    <location>
        <begin position="675"/>
        <end position="689"/>
    </location>
</feature>
<gene>
    <name evidence="5" type="ORF">B5807_07142</name>
</gene>
<dbReference type="SUPFAM" id="SSF48452">
    <property type="entry name" value="TPR-like"/>
    <property type="match status" value="1"/>
</dbReference>
<dbReference type="Proteomes" id="UP000193240">
    <property type="component" value="Unassembled WGS sequence"/>
</dbReference>
<dbReference type="InterPro" id="IPR027417">
    <property type="entry name" value="P-loop_NTPase"/>
</dbReference>
<dbReference type="Gene3D" id="1.25.40.10">
    <property type="entry name" value="Tetratricopeptide repeat domain"/>
    <property type="match status" value="1"/>
</dbReference>
<dbReference type="Pfam" id="PF24883">
    <property type="entry name" value="NPHP3_N"/>
    <property type="match status" value="1"/>
</dbReference>
<proteinExistence type="predicted"/>
<reference evidence="5 6" key="1">
    <citation type="journal article" date="2017" name="Genome Announc.">
        <title>Genome sequence of the saprophytic ascomycete Epicoccum nigrum ICMP 19927 strain isolated from New Zealand.</title>
        <authorList>
            <person name="Fokin M."/>
            <person name="Fleetwood D."/>
            <person name="Weir B.S."/>
            <person name="Villas-Boas S.G."/>
        </authorList>
    </citation>
    <scope>NUCLEOTIDE SEQUENCE [LARGE SCALE GENOMIC DNA]</scope>
    <source>
        <strain evidence="5 6">ICMP 19927</strain>
    </source>
</reference>
<evidence type="ECO:0000259" key="3">
    <source>
        <dbReference type="Pfam" id="PF17100"/>
    </source>
</evidence>
<dbReference type="PANTHER" id="PTHR10039">
    <property type="entry name" value="AMELOGENIN"/>
    <property type="match status" value="1"/>
</dbReference>
<name>A0A1Y2LY26_EPING</name>
<dbReference type="PANTHER" id="PTHR10039:SF17">
    <property type="entry name" value="FUNGAL STAND N-TERMINAL GOODBYE DOMAIN-CONTAINING PROTEIN-RELATED"/>
    <property type="match status" value="1"/>
</dbReference>
<keyword evidence="6" id="KW-1185">Reference proteome</keyword>
<dbReference type="InParanoid" id="A0A1Y2LY26"/>
<feature type="domain" description="Nephrocystin 3-like N-terminal" evidence="4">
    <location>
        <begin position="310"/>
        <end position="473"/>
    </location>
</feature>
<feature type="region of interest" description="Disordered" evidence="2">
    <location>
        <begin position="659"/>
        <end position="689"/>
    </location>
</feature>
<evidence type="ECO:0000259" key="4">
    <source>
        <dbReference type="Pfam" id="PF24883"/>
    </source>
</evidence>
<dbReference type="Gene3D" id="3.40.50.300">
    <property type="entry name" value="P-loop containing nucleotide triphosphate hydrolases"/>
    <property type="match status" value="1"/>
</dbReference>